<keyword evidence="2" id="KW-1133">Transmembrane helix</keyword>
<sequence length="180" mass="19529">MHTSVTPEAPGSSPFDSPQRPVPSHYRPPENGQGPQRHPAGHAPYGPPAGVGPQWQQAPRVDARHRPGPGAEMAAWRPGELSAPPRAATGLAMTRRNPVGVWLGLPPITFGIYGLVWYYKIHREMAEFDPRRPVPVAGPMLVLIFLGWTVVAPLVSFYNTGRRIADAYAVPERTPVVLAG</sequence>
<evidence type="ECO:0000313" key="4">
    <source>
        <dbReference type="EMBL" id="MEQ3550909.1"/>
    </source>
</evidence>
<keyword evidence="2" id="KW-0812">Transmembrane</keyword>
<feature type="transmembrane region" description="Helical" evidence="2">
    <location>
        <begin position="99"/>
        <end position="119"/>
    </location>
</feature>
<evidence type="ECO:0000259" key="3">
    <source>
        <dbReference type="Pfam" id="PF14018"/>
    </source>
</evidence>
<dbReference type="RefSeq" id="WP_349297991.1">
    <property type="nucleotide sequence ID" value="NZ_JBEDNQ010000004.1"/>
</dbReference>
<keyword evidence="5" id="KW-1185">Reference proteome</keyword>
<evidence type="ECO:0000256" key="1">
    <source>
        <dbReference type="SAM" id="MobiDB-lite"/>
    </source>
</evidence>
<organism evidence="4 5">
    <name type="scientific">Pseudonocardia nematodicida</name>
    <dbReference type="NCBI Taxonomy" id="1206997"/>
    <lineage>
        <taxon>Bacteria</taxon>
        <taxon>Bacillati</taxon>
        <taxon>Actinomycetota</taxon>
        <taxon>Actinomycetes</taxon>
        <taxon>Pseudonocardiales</taxon>
        <taxon>Pseudonocardiaceae</taxon>
        <taxon>Pseudonocardia</taxon>
    </lineage>
</organism>
<proteinExistence type="predicted"/>
<feature type="domain" description="DUF4234" evidence="3">
    <location>
        <begin position="98"/>
        <end position="165"/>
    </location>
</feature>
<comment type="caution">
    <text evidence="4">The sequence shown here is derived from an EMBL/GenBank/DDBJ whole genome shotgun (WGS) entry which is preliminary data.</text>
</comment>
<feature type="region of interest" description="Disordered" evidence="1">
    <location>
        <begin position="1"/>
        <end position="77"/>
    </location>
</feature>
<feature type="transmembrane region" description="Helical" evidence="2">
    <location>
        <begin position="139"/>
        <end position="158"/>
    </location>
</feature>
<dbReference type="Pfam" id="PF14018">
    <property type="entry name" value="DUF4234"/>
    <property type="match status" value="1"/>
</dbReference>
<gene>
    <name evidence="4" type="ORF">WIS52_10530</name>
</gene>
<accession>A0ABV1KAL2</accession>
<dbReference type="InterPro" id="IPR025328">
    <property type="entry name" value="DUF4234"/>
</dbReference>
<protein>
    <submittedName>
        <fullName evidence="4">DUF4234 domain-containing protein</fullName>
    </submittedName>
</protein>
<evidence type="ECO:0000313" key="5">
    <source>
        <dbReference type="Proteomes" id="UP001494902"/>
    </source>
</evidence>
<dbReference type="Proteomes" id="UP001494902">
    <property type="component" value="Unassembled WGS sequence"/>
</dbReference>
<name>A0ABV1KAL2_9PSEU</name>
<keyword evidence="2" id="KW-0472">Membrane</keyword>
<dbReference type="EMBL" id="JBEDNQ010000004">
    <property type="protein sequence ID" value="MEQ3550909.1"/>
    <property type="molecule type" value="Genomic_DNA"/>
</dbReference>
<evidence type="ECO:0000256" key="2">
    <source>
        <dbReference type="SAM" id="Phobius"/>
    </source>
</evidence>
<reference evidence="4 5" key="1">
    <citation type="submission" date="2024-03" db="EMBL/GenBank/DDBJ databases">
        <title>Draft genome sequence of Pseudonocardia nematodicida JCM 31783.</title>
        <authorList>
            <person name="Butdee W."/>
            <person name="Duangmal K."/>
        </authorList>
    </citation>
    <scope>NUCLEOTIDE SEQUENCE [LARGE SCALE GENOMIC DNA]</scope>
    <source>
        <strain evidence="4 5">JCM 31783</strain>
    </source>
</reference>